<organism evidence="4 5">
    <name type="scientific">Actinoplanes auranticolor</name>
    <dbReference type="NCBI Taxonomy" id="47988"/>
    <lineage>
        <taxon>Bacteria</taxon>
        <taxon>Bacillati</taxon>
        <taxon>Actinomycetota</taxon>
        <taxon>Actinomycetes</taxon>
        <taxon>Micromonosporales</taxon>
        <taxon>Micromonosporaceae</taxon>
        <taxon>Actinoplanes</taxon>
    </lineage>
</organism>
<dbReference type="InterPro" id="IPR001919">
    <property type="entry name" value="CBD2"/>
</dbReference>
<evidence type="ECO:0000256" key="2">
    <source>
        <dbReference type="SAM" id="Phobius"/>
    </source>
</evidence>
<dbReference type="EMBL" id="BOQL01000066">
    <property type="protein sequence ID" value="GIM77320.1"/>
    <property type="molecule type" value="Genomic_DNA"/>
</dbReference>
<dbReference type="SMART" id="SM00637">
    <property type="entry name" value="CBD_II"/>
    <property type="match status" value="1"/>
</dbReference>
<dbReference type="GO" id="GO:0005975">
    <property type="term" value="P:carbohydrate metabolic process"/>
    <property type="evidence" value="ECO:0007669"/>
    <property type="project" value="InterPro"/>
</dbReference>
<evidence type="ECO:0000313" key="4">
    <source>
        <dbReference type="EMBL" id="GIM77320.1"/>
    </source>
</evidence>
<dbReference type="AlphaFoldDB" id="A0A919VW55"/>
<keyword evidence="2" id="KW-0472">Membrane</keyword>
<keyword evidence="2" id="KW-1133">Transmembrane helix</keyword>
<dbReference type="RefSeq" id="WP_212993353.1">
    <property type="nucleotide sequence ID" value="NZ_BAABEA010000047.1"/>
</dbReference>
<gene>
    <name evidence="4" type="ORF">Aau02nite_75350</name>
</gene>
<evidence type="ECO:0000313" key="5">
    <source>
        <dbReference type="Proteomes" id="UP000681340"/>
    </source>
</evidence>
<accession>A0A919VW55</accession>
<dbReference type="GO" id="GO:0004553">
    <property type="term" value="F:hydrolase activity, hydrolyzing O-glycosyl compounds"/>
    <property type="evidence" value="ECO:0007669"/>
    <property type="project" value="InterPro"/>
</dbReference>
<dbReference type="Gene3D" id="2.60.40.290">
    <property type="match status" value="1"/>
</dbReference>
<comment type="caution">
    <text evidence="4">The sequence shown here is derived from an EMBL/GenBank/DDBJ whole genome shotgun (WGS) entry which is preliminary data.</text>
</comment>
<feature type="compositionally biased region" description="Low complexity" evidence="1">
    <location>
        <begin position="70"/>
        <end position="84"/>
    </location>
</feature>
<feature type="domain" description="CBM2" evidence="3">
    <location>
        <begin position="115"/>
        <end position="227"/>
    </location>
</feature>
<dbReference type="Proteomes" id="UP000681340">
    <property type="component" value="Unassembled WGS sequence"/>
</dbReference>
<keyword evidence="5" id="KW-1185">Reference proteome</keyword>
<dbReference type="InterPro" id="IPR008965">
    <property type="entry name" value="CBM2/CBM3_carb-bd_dom_sf"/>
</dbReference>
<dbReference type="Pfam" id="PF00553">
    <property type="entry name" value="CBM_2"/>
    <property type="match status" value="1"/>
</dbReference>
<dbReference type="SUPFAM" id="SSF49384">
    <property type="entry name" value="Carbohydrate-binding domain"/>
    <property type="match status" value="1"/>
</dbReference>
<reference evidence="4" key="1">
    <citation type="submission" date="2021-03" db="EMBL/GenBank/DDBJ databases">
        <title>Whole genome shotgun sequence of Actinoplanes auranticolor NBRC 12245.</title>
        <authorList>
            <person name="Komaki H."/>
            <person name="Tamura T."/>
        </authorList>
    </citation>
    <scope>NUCLEOTIDE SEQUENCE</scope>
    <source>
        <strain evidence="4">NBRC 12245</strain>
    </source>
</reference>
<keyword evidence="2" id="KW-0812">Transmembrane</keyword>
<sequence>MREIRGEHQQRGRAPGGPALRQLLPWLPTLLGVCALIALLIIAATRFTTAPDVRAAPPPAPFLPGPIQTPSEPARPSAPASAAPGTQPGRQMRPATVPASPRPARTSGRATTTAPAPSPGPVTGRYRVADSYDNAFIGEVLVTNSSGRDSGWRVELRFPAAVGDLITSWVESAPQATLRRSGDRYIWTSGAPVPARGQVALRFHFSRTGSGNLPSACTVNGGSCTGVR</sequence>
<dbReference type="InterPro" id="IPR012291">
    <property type="entry name" value="CBM2_carb-bd_dom_sf"/>
</dbReference>
<name>A0A919VW55_9ACTN</name>
<evidence type="ECO:0000259" key="3">
    <source>
        <dbReference type="PROSITE" id="PS51173"/>
    </source>
</evidence>
<protein>
    <recommendedName>
        <fullName evidence="3">CBM2 domain-containing protein</fullName>
    </recommendedName>
</protein>
<feature type="region of interest" description="Disordered" evidence="1">
    <location>
        <begin position="58"/>
        <end position="124"/>
    </location>
</feature>
<evidence type="ECO:0000256" key="1">
    <source>
        <dbReference type="SAM" id="MobiDB-lite"/>
    </source>
</evidence>
<dbReference type="GO" id="GO:0030247">
    <property type="term" value="F:polysaccharide binding"/>
    <property type="evidence" value="ECO:0007669"/>
    <property type="project" value="UniProtKB-UniRule"/>
</dbReference>
<feature type="transmembrane region" description="Helical" evidence="2">
    <location>
        <begin position="23"/>
        <end position="44"/>
    </location>
</feature>
<dbReference type="PROSITE" id="PS51173">
    <property type="entry name" value="CBM2"/>
    <property type="match status" value="1"/>
</dbReference>
<feature type="compositionally biased region" description="Low complexity" evidence="1">
    <location>
        <begin position="102"/>
        <end position="115"/>
    </location>
</feature>
<proteinExistence type="predicted"/>